<sequence length="828" mass="89020">MSSPPYRLAFALHGHAADVRSLCAPSPEIPLLLSASRDGSAIVWGPSSKSKEWDVKLRVEGPEKRFVSCVGLTRWNGQAFLLIGSQSGILASYTLPSPDSPPPTDDAPLQEPHHTLVEHRQNLCCLDTSKGGLIATGSWDKTVIVWKDYKRVLTIEGHEQAIWAVKFVGEDRLLTASADKKITLHSLDVSSGRSTPLQTYSGHTEPVRGLSLKPDGTGFWSCANDGNINIYSFDQPSPKTTLSGHTSFVYSISAFPDGSGAISTGEDGTLRVWSETDLVQTIPHTSNSLWSSAIVPSGLATPYIASSSSDSSIRFFTKEERLIASAEERAEWDKEVSGRQLDKSQVGDVKQSDLPGIEALGREGKKDGQVIMIKNNGVVEAYQWSQPTSTWQQIGQVVDAIGQGRKQLYEGQEYDYVFDVDVSEGMPPLKLPYNVSENPWIAAQKFLDRNELPSTYCEQVVEFIQKNTNGVSLGQPSGGNDFVDPFTGGSRYTGAASSNAGPSYGGGDPYTGLASSLKDTLCADANDLLGSGAYSSSPAPPAQKSNGILPVKTYLSFKQMNVNAAKGKISQLNDEVKASNPDLAISDEEEKTLNEIYALLSSPAVSLPSPNTKDSKQRYDPNVFLGLVGKWPEDKRFPLIDLARCLAPISPLFGSSPSAPKVFIEACALDTPWQSSKARETNTLLSLRGLANLFSTANGRSTISEAENAKSVLSILSGFDWSIWGVRKVVVATIALNYSIVAATSKLPAQVAGDLLNLISKVLQNETDDVETIYRASVALGNLLVSPLAGSLQVGLIQEAKSNISSLANVKGEKRLKDLAKEIEGLGV</sequence>
<name>A0A1B9HSS8_9TREE</name>
<evidence type="ECO:0000256" key="4">
    <source>
        <dbReference type="ARBA" id="ARBA00022737"/>
    </source>
</evidence>
<dbReference type="GO" id="GO:0005634">
    <property type="term" value="C:nucleus"/>
    <property type="evidence" value="ECO:0007669"/>
    <property type="project" value="TreeGrafter"/>
</dbReference>
<comment type="subcellular location">
    <subcellularLocation>
        <location evidence="1">Cytoplasm</location>
    </subcellularLocation>
</comment>
<dbReference type="Gene3D" id="1.25.10.10">
    <property type="entry name" value="Leucine-rich Repeat Variant"/>
    <property type="match status" value="1"/>
</dbReference>
<dbReference type="Pfam" id="PF09070">
    <property type="entry name" value="PFU"/>
    <property type="match status" value="1"/>
</dbReference>
<dbReference type="CDD" id="cd00200">
    <property type="entry name" value="WD40"/>
    <property type="match status" value="1"/>
</dbReference>
<dbReference type="EMBL" id="KV700118">
    <property type="protein sequence ID" value="OCF46317.1"/>
    <property type="molecule type" value="Genomic_DNA"/>
</dbReference>
<evidence type="ECO:0000256" key="2">
    <source>
        <dbReference type="ARBA" id="ARBA00022490"/>
    </source>
</evidence>
<dbReference type="Gene3D" id="3.10.20.870">
    <property type="entry name" value="PFU (PLAA family ubiquitin binding), C-terminal domain"/>
    <property type="match status" value="1"/>
</dbReference>
<keyword evidence="2" id="KW-0963">Cytoplasm</keyword>
<dbReference type="PROSITE" id="PS50082">
    <property type="entry name" value="WD_REPEATS_2"/>
    <property type="match status" value="2"/>
</dbReference>
<accession>A0A1B9HSS8</accession>
<reference evidence="8" key="1">
    <citation type="submission" date="2013-07" db="EMBL/GenBank/DDBJ databases">
        <title>The Genome Sequence of Cryptococcus pinus CBS10737.</title>
        <authorList>
            <consortium name="The Broad Institute Genome Sequencing Platform"/>
            <person name="Cuomo C."/>
            <person name="Litvintseva A."/>
            <person name="Chen Y."/>
            <person name="Heitman J."/>
            <person name="Sun S."/>
            <person name="Springer D."/>
            <person name="Dromer F."/>
            <person name="Young S.K."/>
            <person name="Zeng Q."/>
            <person name="Gargeya S."/>
            <person name="Fitzgerald M."/>
            <person name="Abouelleil A."/>
            <person name="Alvarado L."/>
            <person name="Berlin A.M."/>
            <person name="Chapman S.B."/>
            <person name="Dewar J."/>
            <person name="Goldberg J."/>
            <person name="Griggs A."/>
            <person name="Gujja S."/>
            <person name="Hansen M."/>
            <person name="Howarth C."/>
            <person name="Imamovic A."/>
            <person name="Larimer J."/>
            <person name="McCowan C."/>
            <person name="Murphy C."/>
            <person name="Pearson M."/>
            <person name="Priest M."/>
            <person name="Roberts A."/>
            <person name="Saif S."/>
            <person name="Shea T."/>
            <person name="Sykes S."/>
            <person name="Wortman J."/>
            <person name="Nusbaum C."/>
            <person name="Birren B."/>
        </authorList>
    </citation>
    <scope>NUCLEOTIDE SEQUENCE [LARGE SCALE GENOMIC DNA]</scope>
    <source>
        <strain evidence="8">CBS 10737</strain>
    </source>
</reference>
<dbReference type="InterPro" id="IPR015943">
    <property type="entry name" value="WD40/YVTN_repeat-like_dom_sf"/>
</dbReference>
<dbReference type="PROSITE" id="PS51396">
    <property type="entry name" value="PUL"/>
    <property type="match status" value="1"/>
</dbReference>
<dbReference type="InterPro" id="IPR001680">
    <property type="entry name" value="WD40_rpt"/>
</dbReference>
<evidence type="ECO:0000256" key="3">
    <source>
        <dbReference type="ARBA" id="ARBA00022574"/>
    </source>
</evidence>
<keyword evidence="3 5" id="KW-0853">WD repeat</keyword>
<dbReference type="Pfam" id="PF08324">
    <property type="entry name" value="PUL"/>
    <property type="match status" value="1"/>
</dbReference>
<evidence type="ECO:0000256" key="5">
    <source>
        <dbReference type="PROSITE-ProRule" id="PRU00221"/>
    </source>
</evidence>
<dbReference type="GO" id="GO:0010992">
    <property type="term" value="P:ubiquitin recycling"/>
    <property type="evidence" value="ECO:0007669"/>
    <property type="project" value="TreeGrafter"/>
</dbReference>
<dbReference type="PROSITE" id="PS51394">
    <property type="entry name" value="PFU"/>
    <property type="match status" value="1"/>
</dbReference>
<evidence type="ECO:0000259" key="6">
    <source>
        <dbReference type="PROSITE" id="PS51394"/>
    </source>
</evidence>
<gene>
    <name evidence="8" type="ORF">I206_07798</name>
</gene>
<dbReference type="SUPFAM" id="SSF50978">
    <property type="entry name" value="WD40 repeat-like"/>
    <property type="match status" value="1"/>
</dbReference>
<feature type="domain" description="PFU" evidence="6">
    <location>
        <begin position="383"/>
        <end position="478"/>
    </location>
</feature>
<dbReference type="SMART" id="SM00320">
    <property type="entry name" value="WD40"/>
    <property type="match status" value="6"/>
</dbReference>
<dbReference type="PANTHER" id="PTHR19849:SF0">
    <property type="entry name" value="PHOSPHOLIPASE A-2-ACTIVATING PROTEIN"/>
    <property type="match status" value="1"/>
</dbReference>
<evidence type="ECO:0000256" key="1">
    <source>
        <dbReference type="ARBA" id="ARBA00004496"/>
    </source>
</evidence>
<feature type="repeat" description="WD" evidence="5">
    <location>
        <begin position="200"/>
        <end position="241"/>
    </location>
</feature>
<dbReference type="Gene3D" id="2.130.10.10">
    <property type="entry name" value="YVTN repeat-like/Quinoprotein amine dehydrogenase"/>
    <property type="match status" value="1"/>
</dbReference>
<evidence type="ECO:0000313" key="8">
    <source>
        <dbReference type="EMBL" id="OCF46317.1"/>
    </source>
</evidence>
<feature type="repeat" description="WD" evidence="5">
    <location>
        <begin position="242"/>
        <end position="274"/>
    </location>
</feature>
<dbReference type="InterPro" id="IPR038122">
    <property type="entry name" value="PFU_sf"/>
</dbReference>
<dbReference type="GO" id="GO:0043161">
    <property type="term" value="P:proteasome-mediated ubiquitin-dependent protein catabolic process"/>
    <property type="evidence" value="ECO:0007669"/>
    <property type="project" value="TreeGrafter"/>
</dbReference>
<protein>
    <submittedName>
        <fullName evidence="8">Phospholipase A-2-activating protein</fullName>
    </submittedName>
</protein>
<dbReference type="AlphaFoldDB" id="A0A1B9HSS8"/>
<dbReference type="InterPro" id="IPR015155">
    <property type="entry name" value="PFU"/>
</dbReference>
<reference evidence="8" key="2">
    <citation type="submission" date="2016-07" db="EMBL/GenBank/DDBJ databases">
        <title>Evolution of pathogenesis and genome organization in the Tremellales.</title>
        <authorList>
            <person name="Cuomo C."/>
            <person name="Litvintseva A."/>
            <person name="Heitman J."/>
            <person name="Chen Y."/>
            <person name="Sun S."/>
            <person name="Springer D."/>
            <person name="Dromer F."/>
            <person name="Young S."/>
            <person name="Zeng Q."/>
            <person name="Chapman S."/>
            <person name="Gujja S."/>
            <person name="Saif S."/>
            <person name="Birren B."/>
        </authorList>
    </citation>
    <scope>NUCLEOTIDE SEQUENCE</scope>
    <source>
        <strain evidence="8">CBS 10737</strain>
    </source>
</reference>
<dbReference type="InterPro" id="IPR011989">
    <property type="entry name" value="ARM-like"/>
</dbReference>
<dbReference type="Pfam" id="PF00400">
    <property type="entry name" value="WD40"/>
    <property type="match status" value="5"/>
</dbReference>
<dbReference type="PROSITE" id="PS50294">
    <property type="entry name" value="WD_REPEATS_REGION"/>
    <property type="match status" value="1"/>
</dbReference>
<proteinExistence type="predicted"/>
<keyword evidence="4" id="KW-0677">Repeat</keyword>
<dbReference type="GO" id="GO:0043130">
    <property type="term" value="F:ubiquitin binding"/>
    <property type="evidence" value="ECO:0007669"/>
    <property type="project" value="TreeGrafter"/>
</dbReference>
<dbReference type="STRING" id="1296096.A0A1B9HSS8"/>
<organism evidence="8">
    <name type="scientific">Kwoniella pini CBS 10737</name>
    <dbReference type="NCBI Taxonomy" id="1296096"/>
    <lineage>
        <taxon>Eukaryota</taxon>
        <taxon>Fungi</taxon>
        <taxon>Dikarya</taxon>
        <taxon>Basidiomycota</taxon>
        <taxon>Agaricomycotina</taxon>
        <taxon>Tremellomycetes</taxon>
        <taxon>Tremellales</taxon>
        <taxon>Cryptococcaceae</taxon>
        <taxon>Kwoniella</taxon>
    </lineage>
</organism>
<dbReference type="PANTHER" id="PTHR19849">
    <property type="entry name" value="PHOSPHOLIPASE A-2-ACTIVATING PROTEIN"/>
    <property type="match status" value="1"/>
</dbReference>
<evidence type="ECO:0000259" key="7">
    <source>
        <dbReference type="PROSITE" id="PS51396"/>
    </source>
</evidence>
<feature type="domain" description="PUL" evidence="7">
    <location>
        <begin position="547"/>
        <end position="826"/>
    </location>
</feature>
<dbReference type="InterPro" id="IPR036322">
    <property type="entry name" value="WD40_repeat_dom_sf"/>
</dbReference>
<dbReference type="OrthoDB" id="10265988at2759"/>
<dbReference type="GO" id="GO:0005737">
    <property type="term" value="C:cytoplasm"/>
    <property type="evidence" value="ECO:0007669"/>
    <property type="project" value="UniProtKB-SubCell"/>
</dbReference>
<dbReference type="InterPro" id="IPR013535">
    <property type="entry name" value="PUL_dom"/>
</dbReference>